<evidence type="ECO:0000256" key="2">
    <source>
        <dbReference type="ARBA" id="ARBA00004229"/>
    </source>
</evidence>
<dbReference type="GeneID" id="105037322"/>
<dbReference type="Proteomes" id="UP000504607">
    <property type="component" value="Chromosome 2"/>
</dbReference>
<evidence type="ECO:0000256" key="6">
    <source>
        <dbReference type="ARBA" id="ARBA00022528"/>
    </source>
</evidence>
<evidence type="ECO:0000256" key="4">
    <source>
        <dbReference type="ARBA" id="ARBA00009370"/>
    </source>
</evidence>
<keyword evidence="14" id="KW-1185">Reference proteome</keyword>
<dbReference type="InterPro" id="IPR019758">
    <property type="entry name" value="Pept_S26A_signal_pept_1_CS"/>
</dbReference>
<feature type="domain" description="Peptidase S26" evidence="13">
    <location>
        <begin position="100"/>
        <end position="248"/>
    </location>
</feature>
<evidence type="ECO:0000313" key="15">
    <source>
        <dbReference type="RefSeq" id="XP_010911306.1"/>
    </source>
</evidence>
<dbReference type="GO" id="GO:0006465">
    <property type="term" value="P:signal peptide processing"/>
    <property type="evidence" value="ECO:0007669"/>
    <property type="project" value="InterPro"/>
</dbReference>
<dbReference type="EC" id="3.4.21.89" evidence="5"/>
<dbReference type="FunFam" id="2.10.109.10:FF:000012">
    <property type="entry name" value="Peptidase/ serine-type peptidase"/>
    <property type="match status" value="1"/>
</dbReference>
<dbReference type="GO" id="GO:0004252">
    <property type="term" value="F:serine-type endopeptidase activity"/>
    <property type="evidence" value="ECO:0007669"/>
    <property type="project" value="InterPro"/>
</dbReference>
<keyword evidence="7" id="KW-0934">Plastid</keyword>
<feature type="active site" evidence="12">
    <location>
        <position position="171"/>
    </location>
</feature>
<dbReference type="InterPro" id="IPR000223">
    <property type="entry name" value="Pept_S26A_signal_pept_1"/>
</dbReference>
<dbReference type="AlphaFoldDB" id="A0A6I9QKQ9"/>
<dbReference type="PROSITE" id="PS00501">
    <property type="entry name" value="SPASE_I_1"/>
    <property type="match status" value="1"/>
</dbReference>
<comment type="subcellular location">
    <subcellularLocation>
        <location evidence="3">Membrane</location>
    </subcellularLocation>
    <subcellularLocation>
        <location evidence="2">Plastid</location>
        <location evidence="2">Chloroplast</location>
    </subcellularLocation>
</comment>
<keyword evidence="8" id="KW-0645">Protease</keyword>
<name>A0A6I9QKQ9_ELAGV</name>
<dbReference type="PANTHER" id="PTHR43390">
    <property type="entry name" value="SIGNAL PEPTIDASE I"/>
    <property type="match status" value="1"/>
</dbReference>
<keyword evidence="9" id="KW-0378">Hydrolase</keyword>
<dbReference type="InParanoid" id="A0A6I9QKQ9"/>
<proteinExistence type="inferred from homology"/>
<keyword evidence="6" id="KW-0150">Chloroplast</keyword>
<comment type="similarity">
    <text evidence="4">Belongs to the peptidase S26 family.</text>
</comment>
<keyword evidence="11" id="KW-0472">Membrane</keyword>
<evidence type="ECO:0000256" key="3">
    <source>
        <dbReference type="ARBA" id="ARBA00004370"/>
    </source>
</evidence>
<dbReference type="PROSITE" id="PS00761">
    <property type="entry name" value="SPASE_I_3"/>
    <property type="match status" value="1"/>
</dbReference>
<dbReference type="CDD" id="cd06530">
    <property type="entry name" value="S26_SPase_I"/>
    <property type="match status" value="1"/>
</dbReference>
<feature type="active site" evidence="12">
    <location>
        <position position="121"/>
    </location>
</feature>
<dbReference type="InterPro" id="IPR019533">
    <property type="entry name" value="Peptidase_S26"/>
</dbReference>
<gene>
    <name evidence="15" type="primary">LOC105037322</name>
</gene>
<dbReference type="Pfam" id="PF10502">
    <property type="entry name" value="Peptidase_S26"/>
    <property type="match status" value="1"/>
</dbReference>
<dbReference type="GO" id="GO:0009535">
    <property type="term" value="C:chloroplast thylakoid membrane"/>
    <property type="evidence" value="ECO:0007669"/>
    <property type="project" value="TreeGrafter"/>
</dbReference>
<dbReference type="GO" id="GO:0009003">
    <property type="term" value="F:signal peptidase activity"/>
    <property type="evidence" value="ECO:0007669"/>
    <property type="project" value="UniProtKB-EC"/>
</dbReference>
<dbReference type="SUPFAM" id="SSF51306">
    <property type="entry name" value="LexA/Signal peptidase"/>
    <property type="match status" value="1"/>
</dbReference>
<dbReference type="NCBIfam" id="TIGR02227">
    <property type="entry name" value="sigpep_I_bact"/>
    <property type="match status" value="1"/>
</dbReference>
<dbReference type="PANTHER" id="PTHR43390:SF12">
    <property type="entry name" value="THYLAKOIDAL PROCESSING PEPTIDASE 1 CHLOROPLASTIC"/>
    <property type="match status" value="1"/>
</dbReference>
<dbReference type="RefSeq" id="XP_010911306.1">
    <property type="nucleotide sequence ID" value="XM_010913004.3"/>
</dbReference>
<dbReference type="InterPro" id="IPR019756">
    <property type="entry name" value="Pept_S26A_signal_pept_1_Ser-AS"/>
</dbReference>
<sequence length="256" mass="28923">MISCPLHSSVSSSRHPPLLFLFNFSSRVMWFLKSWWLCQFLSCPSLRWMPCHEFLMSLSPSRSQSLVESETLTYGNEANGEGSWMSLRRRWWPGVDGFKLFLVLLLISTMFAEVRYIASSSMLPTFRAGDRIIAEKVSYYFRSPSVDDIVLFRASNGLQDLGFKEDDVFIKRIVAKAGDYVEVHGGLLFINGIAQNEEFVAEKPVDSMGATRVPAGHVYVMGDNRSNSCDSREWGPLPVANIVGRYMMCCSRLSGL</sequence>
<evidence type="ECO:0000256" key="11">
    <source>
        <dbReference type="ARBA" id="ARBA00023136"/>
    </source>
</evidence>
<dbReference type="Gene3D" id="2.10.109.10">
    <property type="entry name" value="Umud Fragment, subunit A"/>
    <property type="match status" value="1"/>
</dbReference>
<organism evidence="14 15">
    <name type="scientific">Elaeis guineensis var. tenera</name>
    <name type="common">Oil palm</name>
    <dbReference type="NCBI Taxonomy" id="51953"/>
    <lineage>
        <taxon>Eukaryota</taxon>
        <taxon>Viridiplantae</taxon>
        <taxon>Streptophyta</taxon>
        <taxon>Embryophyta</taxon>
        <taxon>Tracheophyta</taxon>
        <taxon>Spermatophyta</taxon>
        <taxon>Magnoliopsida</taxon>
        <taxon>Liliopsida</taxon>
        <taxon>Arecaceae</taxon>
        <taxon>Arecoideae</taxon>
        <taxon>Cocoseae</taxon>
        <taxon>Elaeidinae</taxon>
        <taxon>Elaeis</taxon>
    </lineage>
</organism>
<evidence type="ECO:0000256" key="5">
    <source>
        <dbReference type="ARBA" id="ARBA00013208"/>
    </source>
</evidence>
<dbReference type="KEGG" id="egu:105037322"/>
<evidence type="ECO:0000256" key="8">
    <source>
        <dbReference type="ARBA" id="ARBA00022670"/>
    </source>
</evidence>
<evidence type="ECO:0000259" key="13">
    <source>
        <dbReference type="Pfam" id="PF10502"/>
    </source>
</evidence>
<keyword evidence="10" id="KW-0809">Transit peptide</keyword>
<evidence type="ECO:0000256" key="7">
    <source>
        <dbReference type="ARBA" id="ARBA00022640"/>
    </source>
</evidence>
<evidence type="ECO:0000256" key="1">
    <source>
        <dbReference type="ARBA" id="ARBA00000677"/>
    </source>
</evidence>
<protein>
    <recommendedName>
        <fullName evidence="5">signal peptidase I</fullName>
        <ecNumber evidence="5">3.4.21.89</ecNumber>
    </recommendedName>
</protein>
<reference evidence="15" key="1">
    <citation type="submission" date="2025-08" db="UniProtKB">
        <authorList>
            <consortium name="RefSeq"/>
        </authorList>
    </citation>
    <scope>IDENTIFICATION</scope>
</reference>
<dbReference type="PRINTS" id="PR00727">
    <property type="entry name" value="LEADERPTASE"/>
</dbReference>
<dbReference type="OrthoDB" id="308440at2759"/>
<evidence type="ECO:0000256" key="9">
    <source>
        <dbReference type="ARBA" id="ARBA00022801"/>
    </source>
</evidence>
<comment type="catalytic activity">
    <reaction evidence="1">
        <text>Cleavage of hydrophobic, N-terminal signal or leader sequences from secreted and periplasmic proteins.</text>
        <dbReference type="EC" id="3.4.21.89"/>
    </reaction>
</comment>
<dbReference type="GO" id="GO:0010027">
    <property type="term" value="P:thylakoid membrane organization"/>
    <property type="evidence" value="ECO:0007669"/>
    <property type="project" value="TreeGrafter"/>
</dbReference>
<dbReference type="InterPro" id="IPR036286">
    <property type="entry name" value="LexA/Signal_pep-like_sf"/>
</dbReference>
<evidence type="ECO:0000256" key="10">
    <source>
        <dbReference type="ARBA" id="ARBA00022946"/>
    </source>
</evidence>
<accession>A0A6I9QKQ9</accession>
<evidence type="ECO:0000313" key="14">
    <source>
        <dbReference type="Proteomes" id="UP000504607"/>
    </source>
</evidence>
<evidence type="ECO:0000256" key="12">
    <source>
        <dbReference type="PIRSR" id="PIRSR600223-1"/>
    </source>
</evidence>